<sequence>MKTFAYIVIKDSDVRNKFFFDHMNRDSKNIFYNRFSNSKFFTLCFTENGQKMEILPTSLINMGRHISFKKCHLDELSLIPSEAICSYLSTFIRK</sequence>
<accession>A0A5P8PR57</accession>
<dbReference type="EMBL" id="MN508356">
    <property type="protein sequence ID" value="QFR59762.1"/>
    <property type="molecule type" value="Genomic_DNA"/>
</dbReference>
<proteinExistence type="predicted"/>
<name>A0A5P8PR57_9CAUD</name>
<protein>
    <submittedName>
        <fullName evidence="1">Uncharacterized protein</fullName>
    </submittedName>
</protein>
<evidence type="ECO:0000313" key="1">
    <source>
        <dbReference type="EMBL" id="QFR59762.1"/>
    </source>
</evidence>
<keyword evidence="2" id="KW-1185">Reference proteome</keyword>
<dbReference type="Proteomes" id="UP000326537">
    <property type="component" value="Segment"/>
</dbReference>
<gene>
    <name evidence="1" type="ORF">VBApiPXC38_75</name>
</gene>
<evidence type="ECO:0000313" key="2">
    <source>
        <dbReference type="Proteomes" id="UP000326537"/>
    </source>
</evidence>
<reference evidence="1 2" key="1">
    <citation type="submission" date="2019-09" db="EMBL/GenBank/DDBJ databases">
        <title>The characteristics and genome analysis of VB_ApiP_XC38, a novel N4-like phage Infecting Acinetobacter pittii.</title>
        <authorList>
            <person name="Cheng M."/>
        </authorList>
    </citation>
    <scope>NUCLEOTIDE SEQUENCE [LARGE SCALE GENOMIC DNA]</scope>
</reference>
<organism evidence="1 2">
    <name type="scientific">Acinetobacter phage VB_ApiP_XC38</name>
    <dbReference type="NCBI Taxonomy" id="2655002"/>
    <lineage>
        <taxon>Viruses</taxon>
        <taxon>Duplodnaviria</taxon>
        <taxon>Heunggongvirae</taxon>
        <taxon>Uroviricota</taxon>
        <taxon>Caudoviricetes</taxon>
        <taxon>Schitoviridae</taxon>
        <taxon>Exceevirus</taxon>
        <taxon>Exceevirus Xc38</taxon>
    </lineage>
</organism>